<evidence type="ECO:0000256" key="2">
    <source>
        <dbReference type="ARBA" id="ARBA00023043"/>
    </source>
</evidence>
<feature type="repeat" description="ANK" evidence="3">
    <location>
        <begin position="532"/>
        <end position="564"/>
    </location>
</feature>
<feature type="repeat" description="ANK" evidence="3">
    <location>
        <begin position="400"/>
        <end position="432"/>
    </location>
</feature>
<dbReference type="EMBL" id="DS113642">
    <property type="protein sequence ID" value="EAX99303.1"/>
    <property type="molecule type" value="Genomic_DNA"/>
</dbReference>
<organism evidence="4 5">
    <name type="scientific">Trichomonas vaginalis (strain ATCC PRA-98 / G3)</name>
    <dbReference type="NCBI Taxonomy" id="412133"/>
    <lineage>
        <taxon>Eukaryota</taxon>
        <taxon>Metamonada</taxon>
        <taxon>Parabasalia</taxon>
        <taxon>Trichomonadida</taxon>
        <taxon>Trichomonadidae</taxon>
        <taxon>Trichomonas</taxon>
    </lineage>
</organism>
<protein>
    <submittedName>
        <fullName evidence="4">Uncharacterized protein</fullName>
    </submittedName>
</protein>
<dbReference type="Gene3D" id="1.25.40.20">
    <property type="entry name" value="Ankyrin repeat-containing domain"/>
    <property type="match status" value="2"/>
</dbReference>
<keyword evidence="1" id="KW-0677">Repeat</keyword>
<dbReference type="KEGG" id="tva:4757109"/>
<dbReference type="Proteomes" id="UP000001542">
    <property type="component" value="Unassembled WGS sequence"/>
</dbReference>
<keyword evidence="2 3" id="KW-0040">ANK repeat</keyword>
<sequence length="584" mass="66185">MEYVKFDCPMIRRINNLSTHEKFVLSINNVELLINKSVAVAISEKISDKFQLDKSISKISIITEIRSPKALNILNEILQNGKAEFENDQILLVDLLHIGIDLDIQELISLYKQYVIDETKIDEDNCIHLLEFYIQISSEEKITECVDFISSHFYSIDENELIKKSKTLGFEILQNIIRNEKLVIDDEDSIASSIISLTKESEIFYPLLEYIKFEFCSEQILDELQNLTNENNCIYIVKSFHDSLVRAKMTCPENPRFIGSKEILSKIDTLKNSDDISEIYKFFDNLSKESRRKMISKAIQEGLCQKNFHGFTIFHIAILDGNLKLVKYLISVGVDKDAKANIRAFLLHFGDEDESILEGINDVLDNEEIHPLHFAAASQNLEIVQYLISIGADKNAKTAFDVTPLHVAAASNNLEIVQYLISIGADKDAKAVSGVTPFHCALVSKKLEIIQYLNSIGVDKDAKFDNRFIDFLQLNDKDETKYIFEVASNKAPKTDDGMISLHLLASDMHSFNEELAKYLISIGADKNAKSENGYTPLHIASKFDNLEMVEYLISIGADKSIKTKDGKTPLSVATDRVREYLSSL</sequence>
<feature type="repeat" description="ANK" evidence="3">
    <location>
        <begin position="496"/>
        <end position="531"/>
    </location>
</feature>
<dbReference type="InterPro" id="IPR002110">
    <property type="entry name" value="Ankyrin_rpt"/>
</dbReference>
<keyword evidence="5" id="KW-1185">Reference proteome</keyword>
<name>A2F6Z8_TRIV3</name>
<reference evidence="4" key="1">
    <citation type="submission" date="2006-10" db="EMBL/GenBank/DDBJ databases">
        <authorList>
            <person name="Amadeo P."/>
            <person name="Zhao Q."/>
            <person name="Wortman J."/>
            <person name="Fraser-Liggett C."/>
            <person name="Carlton J."/>
        </authorList>
    </citation>
    <scope>NUCLEOTIDE SEQUENCE</scope>
    <source>
        <strain evidence="4">G3</strain>
    </source>
</reference>
<dbReference type="OrthoDB" id="20872at2759"/>
<dbReference type="PROSITE" id="PS50297">
    <property type="entry name" value="ANK_REP_REGION"/>
    <property type="match status" value="4"/>
</dbReference>
<dbReference type="SUPFAM" id="SSF48403">
    <property type="entry name" value="Ankyrin repeat"/>
    <property type="match status" value="1"/>
</dbReference>
<reference evidence="4" key="2">
    <citation type="journal article" date="2007" name="Science">
        <title>Draft genome sequence of the sexually transmitted pathogen Trichomonas vaginalis.</title>
        <authorList>
            <person name="Carlton J.M."/>
            <person name="Hirt R.P."/>
            <person name="Silva J.C."/>
            <person name="Delcher A.L."/>
            <person name="Schatz M."/>
            <person name="Zhao Q."/>
            <person name="Wortman J.R."/>
            <person name="Bidwell S.L."/>
            <person name="Alsmark U.C.M."/>
            <person name="Besteiro S."/>
            <person name="Sicheritz-Ponten T."/>
            <person name="Noel C.J."/>
            <person name="Dacks J.B."/>
            <person name="Foster P.G."/>
            <person name="Simillion C."/>
            <person name="Van de Peer Y."/>
            <person name="Miranda-Saavedra D."/>
            <person name="Barton G.J."/>
            <person name="Westrop G.D."/>
            <person name="Mueller S."/>
            <person name="Dessi D."/>
            <person name="Fiori P.L."/>
            <person name="Ren Q."/>
            <person name="Paulsen I."/>
            <person name="Zhang H."/>
            <person name="Bastida-Corcuera F.D."/>
            <person name="Simoes-Barbosa A."/>
            <person name="Brown M.T."/>
            <person name="Hayes R.D."/>
            <person name="Mukherjee M."/>
            <person name="Okumura C.Y."/>
            <person name="Schneider R."/>
            <person name="Smith A.J."/>
            <person name="Vanacova S."/>
            <person name="Villalvazo M."/>
            <person name="Haas B.J."/>
            <person name="Pertea M."/>
            <person name="Feldblyum T.V."/>
            <person name="Utterback T.R."/>
            <person name="Shu C.L."/>
            <person name="Osoegawa K."/>
            <person name="de Jong P.J."/>
            <person name="Hrdy I."/>
            <person name="Horvathova L."/>
            <person name="Zubacova Z."/>
            <person name="Dolezal P."/>
            <person name="Malik S.B."/>
            <person name="Logsdon J.M. Jr."/>
            <person name="Henze K."/>
            <person name="Gupta A."/>
            <person name="Wang C.C."/>
            <person name="Dunne R.L."/>
            <person name="Upcroft J.A."/>
            <person name="Upcroft P."/>
            <person name="White O."/>
            <person name="Salzberg S.L."/>
            <person name="Tang P."/>
            <person name="Chiu C.-H."/>
            <person name="Lee Y.-S."/>
            <person name="Embley T.M."/>
            <person name="Coombs G.H."/>
            <person name="Mottram J.C."/>
            <person name="Tachezy J."/>
            <person name="Fraser-Liggett C.M."/>
            <person name="Johnson P.J."/>
        </authorList>
    </citation>
    <scope>NUCLEOTIDE SEQUENCE [LARGE SCALE GENOMIC DNA]</scope>
    <source>
        <strain evidence="4">G3</strain>
    </source>
</reference>
<dbReference type="Gene3D" id="3.30.710.10">
    <property type="entry name" value="Potassium Channel Kv1.1, Chain A"/>
    <property type="match status" value="1"/>
</dbReference>
<dbReference type="eggNOG" id="KOG4177">
    <property type="taxonomic scope" value="Eukaryota"/>
</dbReference>
<dbReference type="PANTHER" id="PTHR24188:SF29">
    <property type="entry name" value="GH09064P"/>
    <property type="match status" value="1"/>
</dbReference>
<gene>
    <name evidence="4" type="ORF">TVAG_152220</name>
</gene>
<dbReference type="SMART" id="SM00248">
    <property type="entry name" value="ANK"/>
    <property type="match status" value="6"/>
</dbReference>
<dbReference type="Pfam" id="PF13606">
    <property type="entry name" value="Ank_3"/>
    <property type="match status" value="1"/>
</dbReference>
<dbReference type="AlphaFoldDB" id="A2F6Z8"/>
<dbReference type="PANTHER" id="PTHR24188">
    <property type="entry name" value="ANKYRIN REPEAT PROTEIN"/>
    <property type="match status" value="1"/>
</dbReference>
<dbReference type="RefSeq" id="XP_001312233.1">
    <property type="nucleotide sequence ID" value="XM_001312232.1"/>
</dbReference>
<evidence type="ECO:0000313" key="4">
    <source>
        <dbReference type="EMBL" id="EAX99303.1"/>
    </source>
</evidence>
<proteinExistence type="predicted"/>
<dbReference type="InterPro" id="IPR011333">
    <property type="entry name" value="SKP1/BTB/POZ_sf"/>
</dbReference>
<dbReference type="InParanoid" id="A2F6Z8"/>
<dbReference type="PRINTS" id="PR01415">
    <property type="entry name" value="ANKYRIN"/>
</dbReference>
<feature type="repeat" description="ANK" evidence="3">
    <location>
        <begin position="433"/>
        <end position="465"/>
    </location>
</feature>
<dbReference type="PROSITE" id="PS50088">
    <property type="entry name" value="ANK_REPEAT"/>
    <property type="match status" value="6"/>
</dbReference>
<evidence type="ECO:0000256" key="3">
    <source>
        <dbReference type="PROSITE-ProRule" id="PRU00023"/>
    </source>
</evidence>
<dbReference type="STRING" id="5722.A2F6Z8"/>
<feature type="repeat" description="ANK" evidence="3">
    <location>
        <begin position="367"/>
        <end position="399"/>
    </location>
</feature>
<evidence type="ECO:0000313" key="5">
    <source>
        <dbReference type="Proteomes" id="UP000001542"/>
    </source>
</evidence>
<accession>A2F6Z8</accession>
<dbReference type="SMR" id="A2F6Z8"/>
<dbReference type="VEuPathDB" id="TrichDB:TVAGG3_0853020"/>
<dbReference type="Pfam" id="PF12796">
    <property type="entry name" value="Ank_2"/>
    <property type="match status" value="2"/>
</dbReference>
<dbReference type="InterPro" id="IPR036770">
    <property type="entry name" value="Ankyrin_rpt-contain_sf"/>
</dbReference>
<dbReference type="VEuPathDB" id="TrichDB:TVAG_152220"/>
<feature type="repeat" description="ANK" evidence="3">
    <location>
        <begin position="309"/>
        <end position="341"/>
    </location>
</feature>
<evidence type="ECO:0000256" key="1">
    <source>
        <dbReference type="ARBA" id="ARBA00022737"/>
    </source>
</evidence>